<dbReference type="Gene3D" id="3.30.300.210">
    <property type="entry name" value="Nutrient germinant receptor protein C, domain 3"/>
    <property type="match status" value="1"/>
</dbReference>
<dbReference type="Pfam" id="PF05504">
    <property type="entry name" value="Spore_GerAC"/>
    <property type="match status" value="1"/>
</dbReference>
<name>A0ABX0J620_9BACL</name>
<evidence type="ECO:0000256" key="5">
    <source>
        <dbReference type="ARBA" id="ARBA00023136"/>
    </source>
</evidence>
<evidence type="ECO:0000256" key="3">
    <source>
        <dbReference type="ARBA" id="ARBA00022544"/>
    </source>
</evidence>
<evidence type="ECO:0000256" key="1">
    <source>
        <dbReference type="ARBA" id="ARBA00004635"/>
    </source>
</evidence>
<dbReference type="PANTHER" id="PTHR35789">
    <property type="entry name" value="SPORE GERMINATION PROTEIN B3"/>
    <property type="match status" value="1"/>
</dbReference>
<keyword evidence="5" id="KW-0472">Membrane</keyword>
<gene>
    <name evidence="10" type="ORF">G9U52_13465</name>
</gene>
<evidence type="ECO:0000259" key="9">
    <source>
        <dbReference type="Pfam" id="PF25198"/>
    </source>
</evidence>
<dbReference type="Pfam" id="PF25198">
    <property type="entry name" value="Spore_GerAC_N"/>
    <property type="match status" value="1"/>
</dbReference>
<dbReference type="NCBIfam" id="TIGR02887">
    <property type="entry name" value="spore_ger_x_C"/>
    <property type="match status" value="1"/>
</dbReference>
<evidence type="ECO:0000313" key="11">
    <source>
        <dbReference type="Proteomes" id="UP001165962"/>
    </source>
</evidence>
<dbReference type="PROSITE" id="PS51257">
    <property type="entry name" value="PROKAR_LIPOPROTEIN"/>
    <property type="match status" value="1"/>
</dbReference>
<comment type="similarity">
    <text evidence="2">Belongs to the GerABKC lipoprotein family.</text>
</comment>
<keyword evidence="7" id="KW-0449">Lipoprotein</keyword>
<dbReference type="InterPro" id="IPR038501">
    <property type="entry name" value="Spore_GerAC_C_sf"/>
</dbReference>
<keyword evidence="6" id="KW-0564">Palmitate</keyword>
<dbReference type="InterPro" id="IPR057336">
    <property type="entry name" value="GerAC_N"/>
</dbReference>
<organism evidence="10 11">
    <name type="scientific">Paenibacillus agricola</name>
    <dbReference type="NCBI Taxonomy" id="2716264"/>
    <lineage>
        <taxon>Bacteria</taxon>
        <taxon>Bacillati</taxon>
        <taxon>Bacillota</taxon>
        <taxon>Bacilli</taxon>
        <taxon>Bacillales</taxon>
        <taxon>Paenibacillaceae</taxon>
        <taxon>Paenibacillus</taxon>
    </lineage>
</organism>
<dbReference type="InterPro" id="IPR046953">
    <property type="entry name" value="Spore_GerAC-like_C"/>
</dbReference>
<comment type="caution">
    <text evidence="10">The sequence shown here is derived from an EMBL/GenBank/DDBJ whole genome shotgun (WGS) entry which is preliminary data.</text>
</comment>
<evidence type="ECO:0000256" key="7">
    <source>
        <dbReference type="ARBA" id="ARBA00023288"/>
    </source>
</evidence>
<feature type="domain" description="Spore germination protein N-terminal" evidence="9">
    <location>
        <begin position="23"/>
        <end position="198"/>
    </location>
</feature>
<dbReference type="PANTHER" id="PTHR35789:SF1">
    <property type="entry name" value="SPORE GERMINATION PROTEIN B3"/>
    <property type="match status" value="1"/>
</dbReference>
<reference evidence="10" key="1">
    <citation type="submission" date="2020-03" db="EMBL/GenBank/DDBJ databases">
        <title>Draft sequencing of Paenibacilllus sp. S3N08.</title>
        <authorList>
            <person name="Kim D.-U."/>
        </authorList>
    </citation>
    <scope>NUCLEOTIDE SEQUENCE</scope>
    <source>
        <strain evidence="10">S3N08</strain>
    </source>
</reference>
<keyword evidence="3" id="KW-0309">Germination</keyword>
<evidence type="ECO:0000256" key="2">
    <source>
        <dbReference type="ARBA" id="ARBA00007886"/>
    </source>
</evidence>
<evidence type="ECO:0000256" key="6">
    <source>
        <dbReference type="ARBA" id="ARBA00023139"/>
    </source>
</evidence>
<evidence type="ECO:0000259" key="8">
    <source>
        <dbReference type="Pfam" id="PF05504"/>
    </source>
</evidence>
<dbReference type="RefSeq" id="WP_166150244.1">
    <property type="nucleotide sequence ID" value="NZ_JAAOIW010000004.1"/>
</dbReference>
<proteinExistence type="inferred from homology"/>
<sequence>MHKLAATIMLSITIAVTTGCWNKLELTDWGFVQAAAIDETADGRIRLTSQVYKPGGSDKPSMEASQGSTFIDIINENETVYGASLDATNELGRNLQWSHMRVLLISEDIARHKNIGELLDFFSRTHEPRGTVAILITNGAASPYLTLKPLIESTMGQQLKSIEQLAHDQSSKTLEVTLTDVFKLSKEPFSTLTIPYVSRVKEAQEVATVSGIAVLNFPEGKISSIIPSERTPYLLMLMDQYKGGLITIPCSGPNKDAPSSYDSFRVNKLHTSLNPSLRNDKLFLQIRIVMEGTVGELSCSRTISEAEIKDFTTRIKQKVEKQIRDTFVYIQKQKADVIGIGIELHRWHNSLWKTWKPDWKEHFAESDFTIDVDVSLISTGVYAGKPFSANSNK</sequence>
<comment type="subcellular location">
    <subcellularLocation>
        <location evidence="1">Membrane</location>
        <topology evidence="1">Lipid-anchor</topology>
    </subcellularLocation>
</comment>
<dbReference type="Proteomes" id="UP001165962">
    <property type="component" value="Unassembled WGS sequence"/>
</dbReference>
<protein>
    <submittedName>
        <fullName evidence="10">Ger(X)C family spore germination protein</fullName>
    </submittedName>
</protein>
<evidence type="ECO:0000313" key="10">
    <source>
        <dbReference type="EMBL" id="NHN30841.1"/>
    </source>
</evidence>
<accession>A0ABX0J620</accession>
<evidence type="ECO:0000256" key="4">
    <source>
        <dbReference type="ARBA" id="ARBA00022729"/>
    </source>
</evidence>
<feature type="domain" description="Spore germination GerAC-like C-terminal" evidence="8">
    <location>
        <begin position="210"/>
        <end position="380"/>
    </location>
</feature>
<dbReference type="InterPro" id="IPR008844">
    <property type="entry name" value="Spore_GerAC-like"/>
</dbReference>
<dbReference type="EMBL" id="JAAOIW010000004">
    <property type="protein sequence ID" value="NHN30841.1"/>
    <property type="molecule type" value="Genomic_DNA"/>
</dbReference>
<keyword evidence="11" id="KW-1185">Reference proteome</keyword>
<keyword evidence="4" id="KW-0732">Signal</keyword>